<dbReference type="GO" id="GO:0004478">
    <property type="term" value="F:methionine adenosyltransferase activity"/>
    <property type="evidence" value="ECO:0007669"/>
    <property type="project" value="UniProtKB-EC"/>
</dbReference>
<comment type="cofactor">
    <cofactor evidence="11">
        <name>Mg(2+)</name>
        <dbReference type="ChEBI" id="CHEBI:18420"/>
    </cofactor>
    <text evidence="11">Binds 2 magnesium ions per subunit. The magnesium ions interact primarily with the substrate.</text>
</comment>
<dbReference type="OrthoDB" id="5852090at2759"/>
<feature type="domain" description="S-adenosylmethionine synthetase central" evidence="14">
    <location>
        <begin position="118"/>
        <end position="238"/>
    </location>
</feature>
<dbReference type="GO" id="GO:0006730">
    <property type="term" value="P:one-carbon metabolic process"/>
    <property type="evidence" value="ECO:0007669"/>
    <property type="project" value="UniProtKB-KW"/>
</dbReference>
<dbReference type="AlphaFoldDB" id="A0A177AVH0"/>
<comment type="cofactor">
    <cofactor evidence="11">
        <name>K(+)</name>
        <dbReference type="ChEBI" id="CHEBI:29103"/>
    </cofactor>
    <text evidence="11">Binds 1 potassium ion per subunit. The potassium ion interacts primarily with the substrate.</text>
</comment>
<dbReference type="NCBIfam" id="TIGR01034">
    <property type="entry name" value="metK"/>
    <property type="match status" value="1"/>
</dbReference>
<evidence type="ECO:0000256" key="4">
    <source>
        <dbReference type="ARBA" id="ARBA00022679"/>
    </source>
</evidence>
<evidence type="ECO:0000256" key="7">
    <source>
        <dbReference type="ARBA" id="ARBA00022840"/>
    </source>
</evidence>
<comment type="catalytic activity">
    <reaction evidence="10 11">
        <text>L-methionine + ATP + H2O = S-adenosyl-L-methionine + phosphate + diphosphate</text>
        <dbReference type="Rhea" id="RHEA:21080"/>
        <dbReference type="ChEBI" id="CHEBI:15377"/>
        <dbReference type="ChEBI" id="CHEBI:30616"/>
        <dbReference type="ChEBI" id="CHEBI:33019"/>
        <dbReference type="ChEBI" id="CHEBI:43474"/>
        <dbReference type="ChEBI" id="CHEBI:57844"/>
        <dbReference type="ChEBI" id="CHEBI:59789"/>
        <dbReference type="EC" id="2.5.1.6"/>
    </reaction>
</comment>
<feature type="domain" description="S-adenosylmethionine synthetase N-terminal" evidence="13">
    <location>
        <begin position="6"/>
        <end position="102"/>
    </location>
</feature>
<dbReference type="PANTHER" id="PTHR11964">
    <property type="entry name" value="S-ADENOSYLMETHIONINE SYNTHETASE"/>
    <property type="match status" value="1"/>
</dbReference>
<dbReference type="Pfam" id="PF00438">
    <property type="entry name" value="S-AdoMet_synt_N"/>
    <property type="match status" value="1"/>
</dbReference>
<dbReference type="InterPro" id="IPR022629">
    <property type="entry name" value="S-AdoMet_synt_central"/>
</dbReference>
<feature type="domain" description="S-adenosylmethionine synthetase C-terminal" evidence="15">
    <location>
        <begin position="240"/>
        <end position="278"/>
    </location>
</feature>
<evidence type="ECO:0000259" key="13">
    <source>
        <dbReference type="Pfam" id="PF00438"/>
    </source>
</evidence>
<proteinExistence type="inferred from homology"/>
<dbReference type="InterPro" id="IPR022630">
    <property type="entry name" value="S-AdoMet_synt_C"/>
</dbReference>
<keyword evidence="7 11" id="KW-0067">ATP-binding</keyword>
<gene>
    <name evidence="16" type="ORF">A3Q56_06755</name>
</gene>
<comment type="function">
    <text evidence="11">Catalyzes the formation of S-adenosylmethionine from methionine and ATP.</text>
</comment>
<comment type="similarity">
    <text evidence="2 12">Belongs to the AdoMet synthase family.</text>
</comment>
<dbReference type="Gene3D" id="3.30.300.10">
    <property type="match status" value="3"/>
</dbReference>
<evidence type="ECO:0000256" key="6">
    <source>
        <dbReference type="ARBA" id="ARBA00022741"/>
    </source>
</evidence>
<dbReference type="FunFam" id="3.30.300.10:FF:000003">
    <property type="entry name" value="S-adenosylmethionine synthase"/>
    <property type="match status" value="1"/>
</dbReference>
<dbReference type="Pfam" id="PF02772">
    <property type="entry name" value="S-AdoMet_synt_M"/>
    <property type="match status" value="1"/>
</dbReference>
<dbReference type="InterPro" id="IPR022628">
    <property type="entry name" value="S-AdoMet_synt_N"/>
</dbReference>
<evidence type="ECO:0000259" key="14">
    <source>
        <dbReference type="Pfam" id="PF02772"/>
    </source>
</evidence>
<dbReference type="Proteomes" id="UP000078046">
    <property type="component" value="Unassembled WGS sequence"/>
</dbReference>
<name>A0A177AVH0_9BILA</name>
<keyword evidence="17" id="KW-1185">Reference proteome</keyword>
<comment type="caution">
    <text evidence="16">The sequence shown here is derived from an EMBL/GenBank/DDBJ whole genome shotgun (WGS) entry which is preliminary data.</text>
</comment>
<keyword evidence="5 11" id="KW-0479">Metal-binding</keyword>
<protein>
    <recommendedName>
        <fullName evidence="11">S-adenosylmethionine synthase</fullName>
        <ecNumber evidence="11">2.5.1.6</ecNumber>
    </recommendedName>
</protein>
<evidence type="ECO:0000259" key="15">
    <source>
        <dbReference type="Pfam" id="PF02773"/>
    </source>
</evidence>
<evidence type="ECO:0000256" key="3">
    <source>
        <dbReference type="ARBA" id="ARBA00022563"/>
    </source>
</evidence>
<dbReference type="GO" id="GO:0046872">
    <property type="term" value="F:metal ion binding"/>
    <property type="evidence" value="ECO:0007669"/>
    <property type="project" value="UniProtKB-KW"/>
</dbReference>
<dbReference type="InterPro" id="IPR022631">
    <property type="entry name" value="ADOMET_SYNTHASE_CS"/>
</dbReference>
<evidence type="ECO:0000256" key="11">
    <source>
        <dbReference type="RuleBase" id="RU000541"/>
    </source>
</evidence>
<evidence type="ECO:0000256" key="8">
    <source>
        <dbReference type="ARBA" id="ARBA00022842"/>
    </source>
</evidence>
<dbReference type="GO" id="GO:0005524">
    <property type="term" value="F:ATP binding"/>
    <property type="evidence" value="ECO:0007669"/>
    <property type="project" value="UniProtKB-KW"/>
</dbReference>
<dbReference type="EC" id="2.5.1.6" evidence="11"/>
<dbReference type="GO" id="GO:0006556">
    <property type="term" value="P:S-adenosylmethionine biosynthetic process"/>
    <property type="evidence" value="ECO:0007669"/>
    <property type="project" value="UniProtKB-UniPathway"/>
</dbReference>
<evidence type="ECO:0000313" key="17">
    <source>
        <dbReference type="Proteomes" id="UP000078046"/>
    </source>
</evidence>
<organism evidence="16 17">
    <name type="scientific">Intoshia linei</name>
    <dbReference type="NCBI Taxonomy" id="1819745"/>
    <lineage>
        <taxon>Eukaryota</taxon>
        <taxon>Metazoa</taxon>
        <taxon>Spiralia</taxon>
        <taxon>Lophotrochozoa</taxon>
        <taxon>Mesozoa</taxon>
        <taxon>Orthonectida</taxon>
        <taxon>Rhopaluridae</taxon>
        <taxon>Intoshia</taxon>
    </lineage>
</organism>
<evidence type="ECO:0000256" key="2">
    <source>
        <dbReference type="ARBA" id="ARBA00009685"/>
    </source>
</evidence>
<accession>A0A177AVH0</accession>
<keyword evidence="8 11" id="KW-0460">Magnesium</keyword>
<comment type="pathway">
    <text evidence="1 11">Amino-acid biosynthesis; S-adenosyl-L-methionine biosynthesis; S-adenosyl-L-methionine from L-methionine: step 1/1.</text>
</comment>
<keyword evidence="6 11" id="KW-0547">Nucleotide-binding</keyword>
<evidence type="ECO:0000256" key="1">
    <source>
        <dbReference type="ARBA" id="ARBA00005224"/>
    </source>
</evidence>
<evidence type="ECO:0000256" key="5">
    <source>
        <dbReference type="ARBA" id="ARBA00022723"/>
    </source>
</evidence>
<dbReference type="InterPro" id="IPR022636">
    <property type="entry name" value="S-AdoMet_synthetase_sfam"/>
</dbReference>
<keyword evidence="4 11" id="KW-0808">Transferase</keyword>
<evidence type="ECO:0000256" key="12">
    <source>
        <dbReference type="RuleBase" id="RU004462"/>
    </source>
</evidence>
<dbReference type="SUPFAM" id="SSF55973">
    <property type="entry name" value="S-adenosylmethionine synthetase"/>
    <property type="match status" value="3"/>
</dbReference>
<reference evidence="16 17" key="1">
    <citation type="submission" date="2016-04" db="EMBL/GenBank/DDBJ databases">
        <title>The genome of Intoshia linei affirms orthonectids as highly simplified spiralians.</title>
        <authorList>
            <person name="Mikhailov K.V."/>
            <person name="Slusarev G.S."/>
            <person name="Nikitin M.A."/>
            <person name="Logacheva M.D."/>
            <person name="Penin A."/>
            <person name="Aleoshin V."/>
            <person name="Panchin Y.V."/>
        </authorList>
    </citation>
    <scope>NUCLEOTIDE SEQUENCE [LARGE SCALE GENOMIC DNA]</scope>
    <source>
        <strain evidence="16">Intl2013</strain>
        <tissue evidence="16">Whole animal</tissue>
    </source>
</reference>
<feature type="non-terminal residue" evidence="16">
    <location>
        <position position="279"/>
    </location>
</feature>
<sequence length="279" mass="30706">MANKQFLFTSESVGEGHPDKLCDQISDAILDAHLFQDPYAKVACECAVSNGMVMLFGEISSNAVINVDKIVRNTIKNIGYVSSDMGFDYKTVSIHNCLIQQSEEIASAVYENRSKLNVAAGDQGSMFGYATDETEESIPLTLLLSHQLNARYHRLRKMGILKWARPDSKAQVTFKYKLDNGATVPLSAHTIVMSVQHDEHVDNETIRSKLMETVIKHVIPLDYLTDDTIYHLNPSGKFVIGGPRSDAGLTGRKIIVDTYGGWGAHGGGSFSGKDYTKVN</sequence>
<evidence type="ECO:0000256" key="10">
    <source>
        <dbReference type="ARBA" id="ARBA00048344"/>
    </source>
</evidence>
<keyword evidence="3 11" id="KW-0554">One-carbon metabolism</keyword>
<dbReference type="Pfam" id="PF02773">
    <property type="entry name" value="S-AdoMet_synt_C"/>
    <property type="match status" value="1"/>
</dbReference>
<dbReference type="InterPro" id="IPR002133">
    <property type="entry name" value="S-AdoMet_synthetase"/>
</dbReference>
<evidence type="ECO:0000256" key="9">
    <source>
        <dbReference type="ARBA" id="ARBA00022958"/>
    </source>
</evidence>
<evidence type="ECO:0000313" key="16">
    <source>
        <dbReference type="EMBL" id="OAF65522.1"/>
    </source>
</evidence>
<dbReference type="CDD" id="cd18079">
    <property type="entry name" value="S-AdoMet_synt"/>
    <property type="match status" value="1"/>
</dbReference>
<dbReference type="EMBL" id="LWCA01001256">
    <property type="protein sequence ID" value="OAF65522.1"/>
    <property type="molecule type" value="Genomic_DNA"/>
</dbReference>
<keyword evidence="9 11" id="KW-0630">Potassium</keyword>
<dbReference type="PROSITE" id="PS00377">
    <property type="entry name" value="ADOMET_SYNTHASE_2"/>
    <property type="match status" value="1"/>
</dbReference>
<dbReference type="UniPathway" id="UPA00315">
    <property type="reaction ID" value="UER00080"/>
</dbReference>